<evidence type="ECO:0000256" key="4">
    <source>
        <dbReference type="ARBA" id="ARBA00023054"/>
    </source>
</evidence>
<accession>A0A331VAF9</accession>
<dbReference type="AlphaFoldDB" id="A0A2J0Q048"/>
<dbReference type="GO" id="GO:0007155">
    <property type="term" value="P:cell adhesion"/>
    <property type="evidence" value="ECO:0007669"/>
    <property type="project" value="InterPro"/>
</dbReference>
<comment type="function">
    <text evidence="6">Required for the morphogenesis and for the elongation of the flagellar filament by facilitating polymerization of the flagellin monomers at the tip of growing filament. Forms a capping structure, which prevents flagellin subunits (transported through the central channel of the flagellum) from leaking out without polymerization at the distal end.</text>
</comment>
<dbReference type="PANTHER" id="PTHR30288">
    <property type="entry name" value="FLAGELLAR CAP/ASSEMBLY PROTEIN FLID"/>
    <property type="match status" value="1"/>
</dbReference>
<dbReference type="Pfam" id="PF07195">
    <property type="entry name" value="FliD_C"/>
    <property type="match status" value="1"/>
</dbReference>
<dbReference type="GO" id="GO:0009421">
    <property type="term" value="C:bacterial-type flagellum filament cap"/>
    <property type="evidence" value="ECO:0007669"/>
    <property type="project" value="InterPro"/>
</dbReference>
<keyword evidence="8" id="KW-0969">Cilium</keyword>
<dbReference type="GO" id="GO:0071973">
    <property type="term" value="P:bacterial-type flagellum-dependent cell motility"/>
    <property type="evidence" value="ECO:0007669"/>
    <property type="project" value="TreeGrafter"/>
</dbReference>
<comment type="subunit">
    <text evidence="2 7">Homopentamer.</text>
</comment>
<comment type="subcellular location">
    <subcellularLocation>
        <location evidence="7">Secreted</location>
    </subcellularLocation>
    <subcellularLocation>
        <location evidence="7">Bacterial flagellum</location>
    </subcellularLocation>
</comment>
<feature type="coiled-coil region" evidence="7">
    <location>
        <begin position="442"/>
        <end position="487"/>
    </location>
</feature>
<dbReference type="Proteomes" id="UP000229974">
    <property type="component" value="Unassembled WGS sequence"/>
</dbReference>
<dbReference type="Pfam" id="PF02465">
    <property type="entry name" value="FliD_N"/>
    <property type="match status" value="1"/>
</dbReference>
<keyword evidence="5 7" id="KW-0975">Bacterial flagellum</keyword>
<accession>A0A2J0Q048</accession>
<sequence>MASFSMSGLGGSGLDIESMISQLQVAENKKLNPYLQKQSNYEGQTSSWGKISSSLDAVKTALKKLEDEGFNGVSIGTNKAFNATAGKGAIPNSYSVQVEQLAKANKVGTAPQNANDTQLGDGAGPRTVTITAGKGKPMEVELKDDETSLVQIAKKINAKNGDVTATVMPAEDGKYQLVVTSKKTGEDGEISISVSGDSKLAKVLDYDPAVTPGADNAREITPAQNAIVYVDGTKIERSSNTISDAIDGITLDLREVSEKDPDDASKLKSETLSITADTSKVKSLIEEFVNVYNAYLSAASSASAYNEPEKTTGDELPQANASNGALFGDGTLRRLTSQMKSAVAGSYGDADDLYKSLGALGIEVKFNETKPGEERTGTLGILTIDNKKLDEALKKNPKEVEALFLGTGSTGGIKDRMEEVFTTYLGDNDSIPKVEGAISTALKGVKEQNTRVEKQIARMQERIQDSLDRSRKEFQRLDQALTQMNSTSQQLQSALLGIMG</sequence>
<evidence type="ECO:0000313" key="9">
    <source>
        <dbReference type="Proteomes" id="UP000229974"/>
    </source>
</evidence>
<comment type="similarity">
    <text evidence="1 7">Belongs to the FliD family.</text>
</comment>
<keyword evidence="7" id="KW-0964">Secreted</keyword>
<reference evidence="8 9" key="1">
    <citation type="journal article" date="2017" name="J. Antimicrob. Chemother.">
        <title>Characterization of the population structure, drug resistance mechanisms and plasmids of the community-associated Enterobacter cloacae complex in China.</title>
        <authorList>
            <person name="Zhou K."/>
            <person name="Yu W."/>
            <person name="Cao X."/>
            <person name="Shen P."/>
            <person name="Lu H."/>
            <person name="Luo Q."/>
            <person name="Rossen J.W.A."/>
            <person name="Xiao Y."/>
        </authorList>
    </citation>
    <scope>NUCLEOTIDE SEQUENCE [LARGE SCALE GENOMIC DNA]</scope>
    <source>
        <strain evidence="8 9">ECC904</strain>
    </source>
</reference>
<protein>
    <recommendedName>
        <fullName evidence="3 7">Flagellar hook-associated protein 2</fullName>
        <shortName evidence="7">HAP2</shortName>
    </recommendedName>
    <alternativeName>
        <fullName evidence="7">Flagellar cap protein</fullName>
    </alternativeName>
</protein>
<dbReference type="RefSeq" id="WP_017692826.1">
    <property type="nucleotide sequence ID" value="NZ_CABGYR010000003.1"/>
</dbReference>
<dbReference type="InterPro" id="IPR040026">
    <property type="entry name" value="FliD"/>
</dbReference>
<evidence type="ECO:0000313" key="8">
    <source>
        <dbReference type="EMBL" id="PJD84080.1"/>
    </source>
</evidence>
<dbReference type="OrthoDB" id="5980200at2"/>
<evidence type="ECO:0000256" key="3">
    <source>
        <dbReference type="ARBA" id="ARBA00016246"/>
    </source>
</evidence>
<comment type="caution">
    <text evidence="8">The sequence shown here is derived from an EMBL/GenBank/DDBJ whole genome shotgun (WGS) entry which is preliminary data.</text>
</comment>
<dbReference type="GO" id="GO:0009424">
    <property type="term" value="C:bacterial-type flagellum hook"/>
    <property type="evidence" value="ECO:0007669"/>
    <property type="project" value="UniProtKB-UniRule"/>
</dbReference>
<evidence type="ECO:0000256" key="6">
    <source>
        <dbReference type="ARBA" id="ARBA00025175"/>
    </source>
</evidence>
<proteinExistence type="inferred from homology"/>
<keyword evidence="4 7" id="KW-0175">Coiled coil</keyword>
<name>A0A2J0Q048_9ENTR</name>
<dbReference type="PANTHER" id="PTHR30288:SF0">
    <property type="entry name" value="FLAGELLAR HOOK-ASSOCIATED PROTEIN 2"/>
    <property type="match status" value="1"/>
</dbReference>
<dbReference type="EMBL" id="NEEW01000006">
    <property type="protein sequence ID" value="PJD84080.1"/>
    <property type="molecule type" value="Genomic_DNA"/>
</dbReference>
<evidence type="ECO:0000256" key="2">
    <source>
        <dbReference type="ARBA" id="ARBA00011255"/>
    </source>
</evidence>
<keyword evidence="8" id="KW-0966">Cell projection</keyword>
<gene>
    <name evidence="8" type="ORF">B9Q30_13010</name>
</gene>
<dbReference type="STRING" id="299766.BFV68_16885"/>
<comment type="function">
    <text evidence="7">Required for morphogenesis and for the elongation of the flagellar filament by facilitating polymerization of the flagellin monomers at the tip of growing filament. Forms a capping structure, which prevents flagellin subunits (transported through the central channel of the flagellum) from leaking out without polymerization at the distal end.</text>
</comment>
<keyword evidence="8" id="KW-0282">Flagellum</keyword>
<dbReference type="InterPro" id="IPR010809">
    <property type="entry name" value="FliD_C"/>
</dbReference>
<organism evidence="8 9">
    <name type="scientific">Enterobacter hormaechei</name>
    <dbReference type="NCBI Taxonomy" id="158836"/>
    <lineage>
        <taxon>Bacteria</taxon>
        <taxon>Pseudomonadati</taxon>
        <taxon>Pseudomonadota</taxon>
        <taxon>Gammaproteobacteria</taxon>
        <taxon>Enterobacterales</taxon>
        <taxon>Enterobacteriaceae</taxon>
        <taxon>Enterobacter</taxon>
        <taxon>Enterobacter cloacae complex</taxon>
    </lineage>
</organism>
<evidence type="ECO:0000256" key="7">
    <source>
        <dbReference type="RuleBase" id="RU362066"/>
    </source>
</evidence>
<dbReference type="GO" id="GO:0005576">
    <property type="term" value="C:extracellular region"/>
    <property type="evidence" value="ECO:0007669"/>
    <property type="project" value="UniProtKB-SubCell"/>
</dbReference>
<evidence type="ECO:0000256" key="1">
    <source>
        <dbReference type="ARBA" id="ARBA00009764"/>
    </source>
</evidence>
<dbReference type="InterPro" id="IPR003481">
    <property type="entry name" value="FliD_N"/>
</dbReference>
<evidence type="ECO:0000256" key="5">
    <source>
        <dbReference type="ARBA" id="ARBA00023143"/>
    </source>
</evidence>